<feature type="compositionally biased region" description="Polar residues" evidence="1">
    <location>
        <begin position="452"/>
        <end position="462"/>
    </location>
</feature>
<keyword evidence="3" id="KW-1185">Reference proteome</keyword>
<dbReference type="AlphaFoldDB" id="A0A915J7Z5"/>
<reference evidence="4" key="1">
    <citation type="submission" date="2022-11" db="UniProtKB">
        <authorList>
            <consortium name="WormBaseParasite"/>
        </authorList>
    </citation>
    <scope>IDENTIFICATION</scope>
</reference>
<feature type="domain" description="PDZ" evidence="2">
    <location>
        <begin position="211"/>
        <end position="290"/>
    </location>
</feature>
<dbReference type="InterPro" id="IPR001478">
    <property type="entry name" value="PDZ"/>
</dbReference>
<sequence length="522" mass="57819">MYDDTYQAMCLIPYKPYLPSAWSVFANLKKDFYSSMAHYFTAVGILALREDNEDVRKRYSSHFTKSFQYKQFSDLHASLKKSWHPTDVNKPPPTSAGRHLLAQIQLKHAYQLIDECSTNLRLNKSLRKMTGLSECLKKYATLVTSKQKEVNILESEDCAELYEAESVIAHTTFPAIVIAPDFKKFSVEDLFRDLGPLSIFNARNGLCPARTVQLTRTVLCPGFGFSVKGDMPVSISSVEPNGLAAMCKVLPGDFIVAVADIDCKFSSHDEVVRHIRTAGDCLTMTIVSPKRHSLTDNSIHSFNSSTLSSANSQKSNNSSAANSVTHENDSGVGSCDGKNNTTKSSGGWFSSTLPSSFKRRENKLSCGVLFKWCGNFSGRLPQDAERPVRKKPCTEENSSSLSCKNSPCTYLSPEFDSCVIDLFSRKSCKEKDAVGGGSIKEKSLTKTKSHLHQNQNGGQVFTYNNMKDLKDKKSTKSPSSSAGSPWRVRSFLSLKKTKSDSKLSGSSFMNNINNKNGDFNRI</sequence>
<dbReference type="Proteomes" id="UP000887565">
    <property type="component" value="Unplaced"/>
</dbReference>
<dbReference type="WBParaSite" id="nRc.2.0.1.t21859-RA">
    <property type="protein sequence ID" value="nRc.2.0.1.t21859-RA"/>
    <property type="gene ID" value="nRc.2.0.1.g21859"/>
</dbReference>
<evidence type="ECO:0000313" key="3">
    <source>
        <dbReference type="Proteomes" id="UP000887565"/>
    </source>
</evidence>
<dbReference type="SUPFAM" id="SSF50156">
    <property type="entry name" value="PDZ domain-like"/>
    <property type="match status" value="1"/>
</dbReference>
<dbReference type="Pfam" id="PF00595">
    <property type="entry name" value="PDZ"/>
    <property type="match status" value="1"/>
</dbReference>
<dbReference type="InterPro" id="IPR047138">
    <property type="entry name" value="RHPN1_2"/>
</dbReference>
<evidence type="ECO:0000259" key="2">
    <source>
        <dbReference type="PROSITE" id="PS50106"/>
    </source>
</evidence>
<proteinExistence type="predicted"/>
<dbReference type="PANTHER" id="PTHR23031">
    <property type="entry name" value="RHOPHILIN"/>
    <property type="match status" value="1"/>
</dbReference>
<accession>A0A915J7Z5</accession>
<feature type="region of interest" description="Disordered" evidence="1">
    <location>
        <begin position="443"/>
        <end position="462"/>
    </location>
</feature>
<evidence type="ECO:0000256" key="1">
    <source>
        <dbReference type="SAM" id="MobiDB-lite"/>
    </source>
</evidence>
<feature type="compositionally biased region" description="Low complexity" evidence="1">
    <location>
        <begin position="305"/>
        <end position="323"/>
    </location>
</feature>
<dbReference type="SMART" id="SM00228">
    <property type="entry name" value="PDZ"/>
    <property type="match status" value="1"/>
</dbReference>
<dbReference type="PROSITE" id="PS50106">
    <property type="entry name" value="PDZ"/>
    <property type="match status" value="1"/>
</dbReference>
<dbReference type="Gene3D" id="2.30.42.10">
    <property type="match status" value="1"/>
</dbReference>
<dbReference type="InterPro" id="IPR036034">
    <property type="entry name" value="PDZ_sf"/>
</dbReference>
<feature type="region of interest" description="Disordered" evidence="1">
    <location>
        <begin position="305"/>
        <end position="339"/>
    </location>
</feature>
<name>A0A915J7Z5_ROMCU</name>
<dbReference type="PANTHER" id="PTHR23031:SF15">
    <property type="entry name" value="LD12055P"/>
    <property type="match status" value="1"/>
</dbReference>
<protein>
    <submittedName>
        <fullName evidence="4">PDZ domain-containing protein</fullName>
    </submittedName>
</protein>
<organism evidence="3 4">
    <name type="scientific">Romanomermis culicivorax</name>
    <name type="common">Nematode worm</name>
    <dbReference type="NCBI Taxonomy" id="13658"/>
    <lineage>
        <taxon>Eukaryota</taxon>
        <taxon>Metazoa</taxon>
        <taxon>Ecdysozoa</taxon>
        <taxon>Nematoda</taxon>
        <taxon>Enoplea</taxon>
        <taxon>Dorylaimia</taxon>
        <taxon>Mermithida</taxon>
        <taxon>Mermithoidea</taxon>
        <taxon>Mermithidae</taxon>
        <taxon>Romanomermis</taxon>
    </lineage>
</organism>
<dbReference type="GO" id="GO:0051497">
    <property type="term" value="P:negative regulation of stress fiber assembly"/>
    <property type="evidence" value="ECO:0007669"/>
    <property type="project" value="TreeGrafter"/>
</dbReference>
<evidence type="ECO:0000313" key="4">
    <source>
        <dbReference type="WBParaSite" id="nRc.2.0.1.t21859-RA"/>
    </source>
</evidence>